<feature type="transmembrane region" description="Helical" evidence="8">
    <location>
        <begin position="87"/>
        <end position="113"/>
    </location>
</feature>
<feature type="transmembrane region" description="Helical" evidence="8">
    <location>
        <begin position="212"/>
        <end position="236"/>
    </location>
</feature>
<feature type="transmembrane region" description="Helical" evidence="8">
    <location>
        <begin position="292"/>
        <end position="313"/>
    </location>
</feature>
<name>A0A3B7QYF9_9BACT</name>
<dbReference type="InterPro" id="IPR050833">
    <property type="entry name" value="Poly_Biosynth_Transport"/>
</dbReference>
<accession>A0A3B7QYF9</accession>
<dbReference type="PANTHER" id="PTHR30250">
    <property type="entry name" value="PST FAMILY PREDICTED COLANIC ACID TRANSPORTER"/>
    <property type="match status" value="1"/>
</dbReference>
<proteinExistence type="inferred from homology"/>
<evidence type="ECO:0000256" key="3">
    <source>
        <dbReference type="ARBA" id="ARBA00022475"/>
    </source>
</evidence>
<feature type="transmembrane region" description="Helical" evidence="8">
    <location>
        <begin position="49"/>
        <end position="66"/>
    </location>
</feature>
<feature type="region of interest" description="Disordered" evidence="7">
    <location>
        <begin position="524"/>
        <end position="543"/>
    </location>
</feature>
<feature type="transmembrane region" description="Helical" evidence="8">
    <location>
        <begin position="119"/>
        <end position="139"/>
    </location>
</feature>
<sequence>MASSAAPARSLTAATVHGVKWTTGASITTALLQVGYTAVMARLLTPAEFGLVALAGVILRFGSYFAQMGMEQAIIQKPDITTQDVRAAFTSSALLGALFTAILVVGAPLAVAFFHEPKAVPVVRVLALGLLLTGLNATALSLLRRQMRFQILAIIEVAAYVLSYGGIGIVMAWAGFGVWALVGAQVGQLLLLTVMAYAAARHSLLPIFQWAVYRPLVAYGSRMSAISFLEFLTGSLDTLLIGRLLNAAALGLYNRAWMLIGLPIYLLTSSIAKVIFPSFSQLQHDRPKLREVYLSSIMLIGAVVMPTCAGAAMAAPEIVLVMLGPKWLEAAPILQMVCVAFSMSMVTMFAGVVCDATATLTPKLILNIGYTALLPLLFVMMAPYGLVGVAAAVVMGEVVRTILYMSLMNRVLAVAPLAVLRSYVPGLTMAAAVALVLGLVMYGLRTAGAPLPVRFGLALLTGAVTAGGLLLFWPPEPLRALLVRIVAKLSLPTTGWAAAPAAWLMQRLGATLAPAAAAPVVPYPAPSARRQPALSPDPEAELV</sequence>
<dbReference type="RefSeq" id="WP_119444452.1">
    <property type="nucleotide sequence ID" value="NZ_CP032317.1"/>
</dbReference>
<keyword evidence="4 8" id="KW-0812">Transmembrane</keyword>
<dbReference type="EMBL" id="CP032317">
    <property type="protein sequence ID" value="AYA36874.1"/>
    <property type="molecule type" value="Genomic_DNA"/>
</dbReference>
<evidence type="ECO:0000256" key="6">
    <source>
        <dbReference type="ARBA" id="ARBA00023136"/>
    </source>
</evidence>
<feature type="transmembrane region" description="Helical" evidence="8">
    <location>
        <begin position="370"/>
        <end position="395"/>
    </location>
</feature>
<dbReference type="CDD" id="cd13127">
    <property type="entry name" value="MATE_tuaB_like"/>
    <property type="match status" value="1"/>
</dbReference>
<evidence type="ECO:0000313" key="9">
    <source>
        <dbReference type="EMBL" id="AYA36874.1"/>
    </source>
</evidence>
<feature type="transmembrane region" description="Helical" evidence="8">
    <location>
        <begin position="256"/>
        <end position="280"/>
    </location>
</feature>
<organism evidence="9 10">
    <name type="scientific">Hymenobacter oligotrophus</name>
    <dbReference type="NCBI Taxonomy" id="2319843"/>
    <lineage>
        <taxon>Bacteria</taxon>
        <taxon>Pseudomonadati</taxon>
        <taxon>Bacteroidota</taxon>
        <taxon>Cytophagia</taxon>
        <taxon>Cytophagales</taxon>
        <taxon>Hymenobacteraceae</taxon>
        <taxon>Hymenobacter</taxon>
    </lineage>
</organism>
<evidence type="ECO:0000256" key="1">
    <source>
        <dbReference type="ARBA" id="ARBA00004651"/>
    </source>
</evidence>
<gene>
    <name evidence="9" type="ORF">D3Y59_07275</name>
</gene>
<feature type="transmembrane region" description="Helical" evidence="8">
    <location>
        <begin position="451"/>
        <end position="473"/>
    </location>
</feature>
<reference evidence="9 10" key="1">
    <citation type="submission" date="2018-09" db="EMBL/GenBank/DDBJ databases">
        <title>Hymenobacter medium sp. nov., isolated from R2A medium.</title>
        <authorList>
            <person name="Yingchao G."/>
        </authorList>
    </citation>
    <scope>NUCLEOTIDE SEQUENCE [LARGE SCALE GENOMIC DNA]</scope>
    <source>
        <strain evidence="10">sh-6</strain>
    </source>
</reference>
<dbReference type="Proteomes" id="UP000262802">
    <property type="component" value="Chromosome"/>
</dbReference>
<evidence type="ECO:0000256" key="2">
    <source>
        <dbReference type="ARBA" id="ARBA00007430"/>
    </source>
</evidence>
<dbReference type="OrthoDB" id="9770347at2"/>
<feature type="transmembrane region" description="Helical" evidence="8">
    <location>
        <begin position="179"/>
        <end position="200"/>
    </location>
</feature>
<evidence type="ECO:0000256" key="8">
    <source>
        <dbReference type="SAM" id="Phobius"/>
    </source>
</evidence>
<evidence type="ECO:0000256" key="5">
    <source>
        <dbReference type="ARBA" id="ARBA00022989"/>
    </source>
</evidence>
<dbReference type="AlphaFoldDB" id="A0A3B7QYF9"/>
<comment type="subcellular location">
    <subcellularLocation>
        <location evidence="1">Cell membrane</location>
        <topology evidence="1">Multi-pass membrane protein</topology>
    </subcellularLocation>
</comment>
<keyword evidence="6 8" id="KW-0472">Membrane</keyword>
<feature type="transmembrane region" description="Helical" evidence="8">
    <location>
        <begin position="427"/>
        <end position="445"/>
    </location>
</feature>
<feature type="transmembrane region" description="Helical" evidence="8">
    <location>
        <begin position="333"/>
        <end position="358"/>
    </location>
</feature>
<dbReference type="GO" id="GO:0005886">
    <property type="term" value="C:plasma membrane"/>
    <property type="evidence" value="ECO:0007669"/>
    <property type="project" value="UniProtKB-SubCell"/>
</dbReference>
<comment type="similarity">
    <text evidence="2">Belongs to the polysaccharide synthase family.</text>
</comment>
<feature type="transmembrane region" description="Helical" evidence="8">
    <location>
        <begin position="151"/>
        <end position="173"/>
    </location>
</feature>
<dbReference type="KEGG" id="hyh:D3Y59_07275"/>
<evidence type="ECO:0000313" key="10">
    <source>
        <dbReference type="Proteomes" id="UP000262802"/>
    </source>
</evidence>
<keyword evidence="5 8" id="KW-1133">Transmembrane helix</keyword>
<dbReference type="Pfam" id="PF13440">
    <property type="entry name" value="Polysacc_synt_3"/>
    <property type="match status" value="1"/>
</dbReference>
<dbReference type="PANTHER" id="PTHR30250:SF10">
    <property type="entry name" value="LIPOPOLYSACCHARIDE BIOSYNTHESIS PROTEIN WZXC"/>
    <property type="match status" value="1"/>
</dbReference>
<keyword evidence="3" id="KW-1003">Cell membrane</keyword>
<protein>
    <submittedName>
        <fullName evidence="9">Lipopolysaccharide biosynthesis protein</fullName>
    </submittedName>
</protein>
<evidence type="ECO:0000256" key="4">
    <source>
        <dbReference type="ARBA" id="ARBA00022692"/>
    </source>
</evidence>
<keyword evidence="10" id="KW-1185">Reference proteome</keyword>
<evidence type="ECO:0000256" key="7">
    <source>
        <dbReference type="SAM" id="MobiDB-lite"/>
    </source>
</evidence>